<dbReference type="FunFam" id="2.60.40.60:FF:000020">
    <property type="entry name" value="Dachsous cadherin-related 1b"/>
    <property type="match status" value="1"/>
</dbReference>
<dbReference type="PRINTS" id="PR00205">
    <property type="entry name" value="CADHERIN"/>
</dbReference>
<dbReference type="GO" id="GO:0016342">
    <property type="term" value="C:catenin complex"/>
    <property type="evidence" value="ECO:0007669"/>
    <property type="project" value="TreeGrafter"/>
</dbReference>
<reference evidence="10 11" key="1">
    <citation type="submission" date="2023-03" db="EMBL/GenBank/DDBJ databases">
        <title>High-quality genome of Scylla paramamosain provides insights in environmental adaptation.</title>
        <authorList>
            <person name="Zhang L."/>
        </authorList>
    </citation>
    <scope>NUCLEOTIDE SEQUENCE [LARGE SCALE GENOMIC DNA]</scope>
    <source>
        <strain evidence="10">LZ_2023a</strain>
        <tissue evidence="10">Muscle</tissue>
    </source>
</reference>
<dbReference type="PROSITE" id="PS00232">
    <property type="entry name" value="CADHERIN_1"/>
    <property type="match status" value="3"/>
</dbReference>
<feature type="region of interest" description="Disordered" evidence="8">
    <location>
        <begin position="194"/>
        <end position="262"/>
    </location>
</feature>
<dbReference type="GO" id="GO:0009653">
    <property type="term" value="P:anatomical structure morphogenesis"/>
    <property type="evidence" value="ECO:0007669"/>
    <property type="project" value="UniProtKB-ARBA"/>
</dbReference>
<protein>
    <recommendedName>
        <fullName evidence="9">Cadherin domain-containing protein</fullName>
    </recommendedName>
</protein>
<evidence type="ECO:0000256" key="2">
    <source>
        <dbReference type="ARBA" id="ARBA00022692"/>
    </source>
</evidence>
<dbReference type="InterPro" id="IPR039808">
    <property type="entry name" value="Cadherin"/>
</dbReference>
<comment type="subcellular location">
    <subcellularLocation>
        <location evidence="1">Membrane</location>
    </subcellularLocation>
</comment>
<evidence type="ECO:0000259" key="9">
    <source>
        <dbReference type="PROSITE" id="PS50268"/>
    </source>
</evidence>
<dbReference type="SMART" id="SM00112">
    <property type="entry name" value="CA"/>
    <property type="match status" value="3"/>
</dbReference>
<organism evidence="10 11">
    <name type="scientific">Scylla paramamosain</name>
    <name type="common">Mud crab</name>
    <dbReference type="NCBI Taxonomy" id="85552"/>
    <lineage>
        <taxon>Eukaryota</taxon>
        <taxon>Metazoa</taxon>
        <taxon>Ecdysozoa</taxon>
        <taxon>Arthropoda</taxon>
        <taxon>Crustacea</taxon>
        <taxon>Multicrustacea</taxon>
        <taxon>Malacostraca</taxon>
        <taxon>Eumalacostraca</taxon>
        <taxon>Eucarida</taxon>
        <taxon>Decapoda</taxon>
        <taxon>Pleocyemata</taxon>
        <taxon>Brachyura</taxon>
        <taxon>Eubrachyura</taxon>
        <taxon>Portunoidea</taxon>
        <taxon>Portunidae</taxon>
        <taxon>Portuninae</taxon>
        <taxon>Scylla</taxon>
    </lineage>
</organism>
<dbReference type="GO" id="GO:0008013">
    <property type="term" value="F:beta-catenin binding"/>
    <property type="evidence" value="ECO:0007669"/>
    <property type="project" value="TreeGrafter"/>
</dbReference>
<feature type="region of interest" description="Disordered" evidence="8">
    <location>
        <begin position="290"/>
        <end position="313"/>
    </location>
</feature>
<keyword evidence="6" id="KW-0472">Membrane</keyword>
<feature type="compositionally biased region" description="Polar residues" evidence="8">
    <location>
        <begin position="244"/>
        <end position="259"/>
    </location>
</feature>
<dbReference type="EMBL" id="JARAKH010000003">
    <property type="protein sequence ID" value="KAK8405868.1"/>
    <property type="molecule type" value="Genomic_DNA"/>
</dbReference>
<name>A0AAW0V0J7_SCYPA</name>
<feature type="domain" description="Cadherin" evidence="9">
    <location>
        <begin position="5"/>
        <end position="105"/>
    </location>
</feature>
<evidence type="ECO:0000313" key="11">
    <source>
        <dbReference type="Proteomes" id="UP001487740"/>
    </source>
</evidence>
<proteinExistence type="predicted"/>
<dbReference type="Pfam" id="PF00028">
    <property type="entry name" value="Cadherin"/>
    <property type="match status" value="2"/>
</dbReference>
<evidence type="ECO:0000256" key="4">
    <source>
        <dbReference type="ARBA" id="ARBA00022837"/>
    </source>
</evidence>
<evidence type="ECO:0000256" key="5">
    <source>
        <dbReference type="ARBA" id="ARBA00022989"/>
    </source>
</evidence>
<evidence type="ECO:0000256" key="1">
    <source>
        <dbReference type="ARBA" id="ARBA00004370"/>
    </source>
</evidence>
<dbReference type="GO" id="GO:0045296">
    <property type="term" value="F:cadherin binding"/>
    <property type="evidence" value="ECO:0007669"/>
    <property type="project" value="TreeGrafter"/>
</dbReference>
<gene>
    <name evidence="10" type="ORF">O3P69_001976</name>
</gene>
<dbReference type="InterPro" id="IPR002126">
    <property type="entry name" value="Cadherin-like_dom"/>
</dbReference>
<keyword evidence="5" id="KW-1133">Transmembrane helix</keyword>
<keyword evidence="11" id="KW-1185">Reference proteome</keyword>
<dbReference type="GO" id="GO:0060429">
    <property type="term" value="P:epithelium development"/>
    <property type="evidence" value="ECO:0007669"/>
    <property type="project" value="UniProtKB-ARBA"/>
</dbReference>
<keyword evidence="4 7" id="KW-0106">Calcium</keyword>
<evidence type="ECO:0000256" key="8">
    <source>
        <dbReference type="SAM" id="MobiDB-lite"/>
    </source>
</evidence>
<accession>A0AAW0V0J7</accession>
<feature type="compositionally biased region" description="Basic and acidic residues" evidence="8">
    <location>
        <begin position="229"/>
        <end position="243"/>
    </location>
</feature>
<dbReference type="PROSITE" id="PS50268">
    <property type="entry name" value="CADHERIN_2"/>
    <property type="match status" value="3"/>
</dbReference>
<dbReference type="PANTHER" id="PTHR24027">
    <property type="entry name" value="CADHERIN-23"/>
    <property type="match status" value="1"/>
</dbReference>
<dbReference type="PANTHER" id="PTHR24027:SF438">
    <property type="entry name" value="CADHERIN 23"/>
    <property type="match status" value="1"/>
</dbReference>
<dbReference type="InterPro" id="IPR015919">
    <property type="entry name" value="Cadherin-like_sf"/>
</dbReference>
<dbReference type="Gene3D" id="2.60.40.60">
    <property type="entry name" value="Cadherins"/>
    <property type="match status" value="3"/>
</dbReference>
<sequence>MLTFSRTQYCVDIPESSPLASTVIHASAIHHPAHQDTVRYSIPEGNQDGVFTIYRHSGLVSLAAPLDYENKKTHELVVAAECAGVAARATVVVRVRDANDHAPVFPRPAPRLTLVEEDDRDLPTPLLQLEAVDKDECDRGRLLYNVAGDGVDGLPPRDAFFSVDPRSGILLQLRALDRDPPEGRSQWRVKVQVRDGQVKEETPPSAQPQLPQGNEQHQRTQQSKSPVSHQKEEKDEEKIENTHLSHAQNHTQALLTSRETGTRVKVIETREPSHNSNTDASCERPLYSDAGTVTESEGSGDNDGTGDAAEGTHVLGCAGGGEVHVAEAVVVIEVRDINDNAPVFPLHTTYGQVLENGPTGLQVAQVFATDLDDPKTRNAKVRYFIEKNVIEESSGQALFAVDEATGVLTTARCCLDRERAPRYRLQVVAADGGGLKGTGTVVVRVTDLNDNRPRLEHHVWEAAVNETSEEELQDLASLSLLRLSLLDRDTDNDFLYRVSL</sequence>
<dbReference type="CDD" id="cd11304">
    <property type="entry name" value="Cadherin_repeat"/>
    <property type="match status" value="3"/>
</dbReference>
<dbReference type="InterPro" id="IPR020894">
    <property type="entry name" value="Cadherin_CS"/>
</dbReference>
<keyword evidence="2" id="KW-0812">Transmembrane</keyword>
<feature type="domain" description="Cadherin" evidence="9">
    <location>
        <begin position="352"/>
        <end position="455"/>
    </location>
</feature>
<evidence type="ECO:0000256" key="3">
    <source>
        <dbReference type="ARBA" id="ARBA00022737"/>
    </source>
</evidence>
<dbReference type="GO" id="GO:0005509">
    <property type="term" value="F:calcium ion binding"/>
    <property type="evidence" value="ECO:0007669"/>
    <property type="project" value="UniProtKB-UniRule"/>
</dbReference>
<dbReference type="SUPFAM" id="SSF49313">
    <property type="entry name" value="Cadherin-like"/>
    <property type="match status" value="3"/>
</dbReference>
<keyword evidence="3" id="KW-0677">Repeat</keyword>
<comment type="caution">
    <text evidence="10">The sequence shown here is derived from an EMBL/GenBank/DDBJ whole genome shotgun (WGS) entry which is preliminary data.</text>
</comment>
<evidence type="ECO:0000313" key="10">
    <source>
        <dbReference type="EMBL" id="KAK8405868.1"/>
    </source>
</evidence>
<evidence type="ECO:0000256" key="6">
    <source>
        <dbReference type="ARBA" id="ARBA00023136"/>
    </source>
</evidence>
<feature type="domain" description="Cadherin" evidence="9">
    <location>
        <begin position="107"/>
        <end position="344"/>
    </location>
</feature>
<dbReference type="Proteomes" id="UP001487740">
    <property type="component" value="Unassembled WGS sequence"/>
</dbReference>
<dbReference type="AlphaFoldDB" id="A0AAW0V0J7"/>
<dbReference type="GO" id="GO:0016477">
    <property type="term" value="P:cell migration"/>
    <property type="evidence" value="ECO:0007669"/>
    <property type="project" value="TreeGrafter"/>
</dbReference>
<feature type="compositionally biased region" description="Polar residues" evidence="8">
    <location>
        <begin position="207"/>
        <end position="228"/>
    </location>
</feature>
<dbReference type="GO" id="GO:0007156">
    <property type="term" value="P:homophilic cell adhesion via plasma membrane adhesion molecules"/>
    <property type="evidence" value="ECO:0007669"/>
    <property type="project" value="InterPro"/>
</dbReference>
<evidence type="ECO:0000256" key="7">
    <source>
        <dbReference type="PROSITE-ProRule" id="PRU00043"/>
    </source>
</evidence>